<dbReference type="InterPro" id="IPR011343">
    <property type="entry name" value="DeoC"/>
</dbReference>
<dbReference type="InterPro" id="IPR013785">
    <property type="entry name" value="Aldolase_TIM"/>
</dbReference>
<keyword evidence="3 7" id="KW-0456">Lyase</keyword>
<dbReference type="STRING" id="1131935.PDENDC454_08650"/>
<dbReference type="SUPFAM" id="SSF51569">
    <property type="entry name" value="Aldolase"/>
    <property type="match status" value="1"/>
</dbReference>
<accession>H3SDY1</accession>
<dbReference type="PIRSF" id="PIRSF001357">
    <property type="entry name" value="DeoC"/>
    <property type="match status" value="1"/>
</dbReference>
<dbReference type="GO" id="GO:0009264">
    <property type="term" value="P:deoxyribonucleotide catabolic process"/>
    <property type="evidence" value="ECO:0007669"/>
    <property type="project" value="UniProtKB-UniRule"/>
</dbReference>
<dbReference type="RefSeq" id="WP_006676243.1">
    <property type="nucleotide sequence ID" value="NZ_AHKH01000017.1"/>
</dbReference>
<gene>
    <name evidence="7" type="primary">deoC</name>
    <name evidence="8" type="ORF">PDENDC454_08650</name>
</gene>
<feature type="active site" description="Proton donor/acceptor" evidence="7">
    <location>
        <position position="185"/>
    </location>
</feature>
<comment type="similarity">
    <text evidence="1 7">Belongs to the DeoC/FbaB aldolase family. DeoC type 1 subfamily.</text>
</comment>
<dbReference type="InterPro" id="IPR002915">
    <property type="entry name" value="DeoC/FbaB/LacD_aldolase"/>
</dbReference>
<dbReference type="UniPathway" id="UPA00002">
    <property type="reaction ID" value="UER00468"/>
</dbReference>
<dbReference type="NCBIfam" id="TIGR00126">
    <property type="entry name" value="deoC"/>
    <property type="match status" value="1"/>
</dbReference>
<evidence type="ECO:0000256" key="7">
    <source>
        <dbReference type="HAMAP-Rule" id="MF_00114"/>
    </source>
</evidence>
<comment type="function">
    <text evidence="6 7">Catalyzes a reversible aldol reaction between acetaldehyde and D-glyceraldehyde 3-phosphate to generate 2-deoxy-D-ribose 5-phosphate.</text>
</comment>
<dbReference type="SMART" id="SM01133">
    <property type="entry name" value="DeoC"/>
    <property type="match status" value="1"/>
</dbReference>
<evidence type="ECO:0000256" key="1">
    <source>
        <dbReference type="ARBA" id="ARBA00010936"/>
    </source>
</evidence>
<evidence type="ECO:0000313" key="9">
    <source>
        <dbReference type="Proteomes" id="UP000003900"/>
    </source>
</evidence>
<dbReference type="EC" id="4.1.2.4" evidence="7"/>
<comment type="catalytic activity">
    <reaction evidence="5 7">
        <text>2-deoxy-D-ribose 5-phosphate = D-glyceraldehyde 3-phosphate + acetaldehyde</text>
        <dbReference type="Rhea" id="RHEA:12821"/>
        <dbReference type="ChEBI" id="CHEBI:15343"/>
        <dbReference type="ChEBI" id="CHEBI:59776"/>
        <dbReference type="ChEBI" id="CHEBI:62877"/>
        <dbReference type="EC" id="4.1.2.4"/>
    </reaction>
</comment>
<protein>
    <recommendedName>
        <fullName evidence="7">Deoxyribose-phosphate aldolase</fullName>
        <shortName evidence="7">DERA</shortName>
        <ecNumber evidence="7">4.1.2.4</ecNumber>
    </recommendedName>
    <alternativeName>
        <fullName evidence="7">2-deoxy-D-ribose 5-phosphate aldolase</fullName>
    </alternativeName>
    <alternativeName>
        <fullName evidence="7">Phosphodeoxyriboaldolase</fullName>
        <shortName evidence="7">Deoxyriboaldolase</shortName>
    </alternativeName>
</protein>
<dbReference type="AlphaFoldDB" id="H3SDY1"/>
<comment type="pathway">
    <text evidence="7">Carbohydrate degradation; 2-deoxy-D-ribose 1-phosphate degradation; D-glyceraldehyde 3-phosphate and acetaldehyde from 2-deoxy-alpha-D-ribose 1-phosphate: step 2/2.</text>
</comment>
<dbReference type="PANTHER" id="PTHR10889:SF1">
    <property type="entry name" value="DEOXYRIBOSE-PHOSPHATE ALDOLASE"/>
    <property type="match status" value="1"/>
</dbReference>
<dbReference type="InterPro" id="IPR028581">
    <property type="entry name" value="DeoC_typeI"/>
</dbReference>
<organism evidence="8 9">
    <name type="scientific">Paenibacillus dendritiformis C454</name>
    <dbReference type="NCBI Taxonomy" id="1131935"/>
    <lineage>
        <taxon>Bacteria</taxon>
        <taxon>Bacillati</taxon>
        <taxon>Bacillota</taxon>
        <taxon>Bacilli</taxon>
        <taxon>Bacillales</taxon>
        <taxon>Paenibacillaceae</taxon>
        <taxon>Paenibacillus</taxon>
    </lineage>
</organism>
<keyword evidence="9" id="KW-1185">Reference proteome</keyword>
<feature type="active site" description="Schiff-base intermediate with acetaldehyde" evidence="7">
    <location>
        <position position="156"/>
    </location>
</feature>
<evidence type="ECO:0000313" key="8">
    <source>
        <dbReference type="EMBL" id="EHQ62657.1"/>
    </source>
</evidence>
<proteinExistence type="inferred from homology"/>
<dbReference type="CDD" id="cd00959">
    <property type="entry name" value="DeoC"/>
    <property type="match status" value="1"/>
</dbReference>
<evidence type="ECO:0000256" key="6">
    <source>
        <dbReference type="ARBA" id="ARBA00056337"/>
    </source>
</evidence>
<dbReference type="EMBL" id="AHKH01000017">
    <property type="protein sequence ID" value="EHQ62657.1"/>
    <property type="molecule type" value="Genomic_DNA"/>
</dbReference>
<comment type="caution">
    <text evidence="8">The sequence shown here is derived from an EMBL/GenBank/DDBJ whole genome shotgun (WGS) entry which is preliminary data.</text>
</comment>
<sequence>MNEQIRLASLIDHTLLKPEAVRSDIEKLCDEARQHGFYSVCVNGTWVPLCRERLAGSEVRIAAVCGFPLGAGASSAKAFEAARAVEDGASEIDMVLQIGRLLDGDVKAVEADIAQVVRMVEGKAIVKVILETGMLTTGQKIEACKASEAAGAHFVKTSTGFGRGGATIEDVRLMRANVAPHIGVKASGGVRDTATALAMIEAGATRIGTSSGIAIVTGAGPTASDSTAGAPGQSSQY</sequence>
<dbReference type="Pfam" id="PF01791">
    <property type="entry name" value="DeoC"/>
    <property type="match status" value="1"/>
</dbReference>
<comment type="subcellular location">
    <subcellularLocation>
        <location evidence="7">Cytoplasm</location>
    </subcellularLocation>
</comment>
<evidence type="ECO:0000256" key="5">
    <source>
        <dbReference type="ARBA" id="ARBA00048791"/>
    </source>
</evidence>
<dbReference type="GO" id="GO:0016052">
    <property type="term" value="P:carbohydrate catabolic process"/>
    <property type="evidence" value="ECO:0007669"/>
    <property type="project" value="TreeGrafter"/>
</dbReference>
<dbReference type="Proteomes" id="UP000003900">
    <property type="component" value="Unassembled WGS sequence"/>
</dbReference>
<evidence type="ECO:0000256" key="4">
    <source>
        <dbReference type="ARBA" id="ARBA00023270"/>
    </source>
</evidence>
<keyword evidence="4 7" id="KW-0704">Schiff base</keyword>
<dbReference type="HAMAP" id="MF_00114">
    <property type="entry name" value="DeoC_type1"/>
    <property type="match status" value="1"/>
</dbReference>
<dbReference type="PANTHER" id="PTHR10889">
    <property type="entry name" value="DEOXYRIBOSE-PHOSPHATE ALDOLASE"/>
    <property type="match status" value="1"/>
</dbReference>
<dbReference type="GO" id="GO:0005737">
    <property type="term" value="C:cytoplasm"/>
    <property type="evidence" value="ECO:0007669"/>
    <property type="project" value="UniProtKB-SubCell"/>
</dbReference>
<dbReference type="OrthoDB" id="9778711at2"/>
<dbReference type="FunFam" id="3.20.20.70:FF:000044">
    <property type="entry name" value="Deoxyribose-phosphate aldolase"/>
    <property type="match status" value="1"/>
</dbReference>
<feature type="active site" description="Proton donor/acceptor" evidence="7">
    <location>
        <position position="93"/>
    </location>
</feature>
<dbReference type="GO" id="GO:0004139">
    <property type="term" value="F:deoxyribose-phosphate aldolase activity"/>
    <property type="evidence" value="ECO:0007669"/>
    <property type="project" value="UniProtKB-UniRule"/>
</dbReference>
<evidence type="ECO:0000256" key="2">
    <source>
        <dbReference type="ARBA" id="ARBA00022490"/>
    </source>
</evidence>
<evidence type="ECO:0000256" key="3">
    <source>
        <dbReference type="ARBA" id="ARBA00023239"/>
    </source>
</evidence>
<keyword evidence="2 7" id="KW-0963">Cytoplasm</keyword>
<dbReference type="GO" id="GO:0006018">
    <property type="term" value="P:2-deoxyribose 1-phosphate catabolic process"/>
    <property type="evidence" value="ECO:0007669"/>
    <property type="project" value="UniProtKB-UniRule"/>
</dbReference>
<name>H3SDY1_9BACL</name>
<dbReference type="Gene3D" id="3.20.20.70">
    <property type="entry name" value="Aldolase class I"/>
    <property type="match status" value="1"/>
</dbReference>
<reference evidence="8 9" key="1">
    <citation type="journal article" date="2012" name="J. Bacteriol.">
        <title>Genome Sequence of the Pattern-Forming Social Bacterium Paenibacillus dendritiformis C454 Chiral Morphotype.</title>
        <authorList>
            <person name="Sirota-Madi A."/>
            <person name="Olender T."/>
            <person name="Helman Y."/>
            <person name="Brainis I."/>
            <person name="Finkelshtein A."/>
            <person name="Roth D."/>
            <person name="Hagai E."/>
            <person name="Leshkowitz D."/>
            <person name="Brodsky L."/>
            <person name="Galatenko V."/>
            <person name="Nikolaev V."/>
            <person name="Gutnick D.L."/>
            <person name="Lancet D."/>
            <person name="Ben-Jacob E."/>
        </authorList>
    </citation>
    <scope>NUCLEOTIDE SEQUENCE [LARGE SCALE GENOMIC DNA]</scope>
    <source>
        <strain evidence="8 9">C454</strain>
    </source>
</reference>